<keyword evidence="13" id="KW-1185">Reference proteome</keyword>
<evidence type="ECO:0000256" key="4">
    <source>
        <dbReference type="ARBA" id="ARBA00022719"/>
    </source>
</evidence>
<feature type="domain" description="Vitamin K epoxide reductase" evidence="11">
    <location>
        <begin position="23"/>
        <end position="164"/>
    </location>
</feature>
<dbReference type="InterPro" id="IPR012932">
    <property type="entry name" value="VKOR"/>
</dbReference>
<dbReference type="Gene3D" id="1.20.1440.130">
    <property type="entry name" value="VKOR domain"/>
    <property type="match status" value="1"/>
</dbReference>
<dbReference type="GO" id="GO:0016491">
    <property type="term" value="F:oxidoreductase activity"/>
    <property type="evidence" value="ECO:0007669"/>
    <property type="project" value="UniProtKB-KW"/>
</dbReference>
<dbReference type="InterPro" id="IPR038354">
    <property type="entry name" value="VKOR_sf"/>
</dbReference>
<sequence length="215" mass="23569">MTAVETSPADPAASTESAPARRPIGLAIFLILTGAIGWWGAMELITERVRLLLDPEYTLNCDINPLISCGNVMESWQASLLGFPNPLLGVAGLVAPIAVGVALLAGARFDRWFWWAFLTGVFGAYLFVHWLFEQAVYAIGALCPWCMLVWLMVIPMFWVLLLWCLKSGVLINSPRVQRVASAVWPFTWVIVLANLVAIATAILVQFPTLISLLLG</sequence>
<evidence type="ECO:0000256" key="7">
    <source>
        <dbReference type="ARBA" id="ARBA00023136"/>
    </source>
</evidence>
<dbReference type="SMART" id="SM00756">
    <property type="entry name" value="VKc"/>
    <property type="match status" value="1"/>
</dbReference>
<dbReference type="Pfam" id="PF07884">
    <property type="entry name" value="VKOR"/>
    <property type="match status" value="1"/>
</dbReference>
<feature type="transmembrane region" description="Helical" evidence="10">
    <location>
        <begin position="24"/>
        <end position="41"/>
    </location>
</feature>
<feature type="transmembrane region" description="Helical" evidence="10">
    <location>
        <begin position="138"/>
        <end position="165"/>
    </location>
</feature>
<keyword evidence="8" id="KW-1015">Disulfide bond</keyword>
<evidence type="ECO:0000313" key="13">
    <source>
        <dbReference type="Proteomes" id="UP000552883"/>
    </source>
</evidence>
<name>A0A840X3L4_9MICO</name>
<dbReference type="InterPro" id="IPR041714">
    <property type="entry name" value="VKOR_Actinobacteria"/>
</dbReference>
<accession>A0A840X3L4</accession>
<keyword evidence="3 10" id="KW-0812">Transmembrane</keyword>
<evidence type="ECO:0000256" key="8">
    <source>
        <dbReference type="ARBA" id="ARBA00023157"/>
    </source>
</evidence>
<evidence type="ECO:0000256" key="3">
    <source>
        <dbReference type="ARBA" id="ARBA00022692"/>
    </source>
</evidence>
<dbReference type="AlphaFoldDB" id="A0A840X3L4"/>
<reference evidence="12 13" key="1">
    <citation type="submission" date="2020-08" db="EMBL/GenBank/DDBJ databases">
        <title>Sequencing the genomes of 1000 actinobacteria strains.</title>
        <authorList>
            <person name="Klenk H.-P."/>
        </authorList>
    </citation>
    <scope>NUCLEOTIDE SEQUENCE [LARGE SCALE GENOMIC DNA]</scope>
    <source>
        <strain evidence="12 13">DSM 23889</strain>
    </source>
</reference>
<dbReference type="GO" id="GO:0048038">
    <property type="term" value="F:quinone binding"/>
    <property type="evidence" value="ECO:0007669"/>
    <property type="project" value="UniProtKB-KW"/>
</dbReference>
<dbReference type="Proteomes" id="UP000552883">
    <property type="component" value="Unassembled WGS sequence"/>
</dbReference>
<evidence type="ECO:0000256" key="1">
    <source>
        <dbReference type="ARBA" id="ARBA00004141"/>
    </source>
</evidence>
<comment type="subcellular location">
    <subcellularLocation>
        <location evidence="1">Membrane</location>
        <topology evidence="1">Multi-pass membrane protein</topology>
    </subcellularLocation>
</comment>
<evidence type="ECO:0000259" key="11">
    <source>
        <dbReference type="SMART" id="SM00756"/>
    </source>
</evidence>
<proteinExistence type="inferred from homology"/>
<evidence type="ECO:0000256" key="5">
    <source>
        <dbReference type="ARBA" id="ARBA00022989"/>
    </source>
</evidence>
<feature type="transmembrane region" description="Helical" evidence="10">
    <location>
        <begin position="186"/>
        <end position="214"/>
    </location>
</feature>
<evidence type="ECO:0000256" key="10">
    <source>
        <dbReference type="SAM" id="Phobius"/>
    </source>
</evidence>
<dbReference type="CDD" id="cd12922">
    <property type="entry name" value="VKOR_5"/>
    <property type="match status" value="1"/>
</dbReference>
<comment type="similarity">
    <text evidence="2">Belongs to the VKOR family.</text>
</comment>
<keyword evidence="7 10" id="KW-0472">Membrane</keyword>
<keyword evidence="5 10" id="KW-1133">Transmembrane helix</keyword>
<feature type="transmembrane region" description="Helical" evidence="10">
    <location>
        <begin position="86"/>
        <end position="105"/>
    </location>
</feature>
<feature type="transmembrane region" description="Helical" evidence="10">
    <location>
        <begin position="112"/>
        <end position="132"/>
    </location>
</feature>
<keyword evidence="9" id="KW-0676">Redox-active center</keyword>
<evidence type="ECO:0000256" key="9">
    <source>
        <dbReference type="ARBA" id="ARBA00023284"/>
    </source>
</evidence>
<gene>
    <name evidence="12" type="ORF">BJ959_000589</name>
</gene>
<evidence type="ECO:0000313" key="12">
    <source>
        <dbReference type="EMBL" id="MBB5617093.1"/>
    </source>
</evidence>
<evidence type="ECO:0000256" key="2">
    <source>
        <dbReference type="ARBA" id="ARBA00006214"/>
    </source>
</evidence>
<keyword evidence="4" id="KW-0874">Quinone</keyword>
<evidence type="ECO:0000256" key="6">
    <source>
        <dbReference type="ARBA" id="ARBA00023002"/>
    </source>
</evidence>
<protein>
    <submittedName>
        <fullName evidence="12">Putative membrane protein</fullName>
    </submittedName>
</protein>
<comment type="caution">
    <text evidence="12">The sequence shown here is derived from an EMBL/GenBank/DDBJ whole genome shotgun (WGS) entry which is preliminary data.</text>
</comment>
<dbReference type="RefSeq" id="WP_341800017.1">
    <property type="nucleotide sequence ID" value="NZ_BAAANZ010000011.1"/>
</dbReference>
<organism evidence="12 13">
    <name type="scientific">Microcella frigidaquae</name>
    <dbReference type="NCBI Taxonomy" id="424758"/>
    <lineage>
        <taxon>Bacteria</taxon>
        <taxon>Bacillati</taxon>
        <taxon>Actinomycetota</taxon>
        <taxon>Actinomycetes</taxon>
        <taxon>Micrococcales</taxon>
        <taxon>Microbacteriaceae</taxon>
        <taxon>Microcella</taxon>
    </lineage>
</organism>
<keyword evidence="6" id="KW-0560">Oxidoreductase</keyword>
<dbReference type="GO" id="GO:0016020">
    <property type="term" value="C:membrane"/>
    <property type="evidence" value="ECO:0007669"/>
    <property type="project" value="UniProtKB-SubCell"/>
</dbReference>
<dbReference type="EMBL" id="JACHBS010000001">
    <property type="protein sequence ID" value="MBB5617093.1"/>
    <property type="molecule type" value="Genomic_DNA"/>
</dbReference>